<dbReference type="AlphaFoldDB" id="A0A5K7S3K7"/>
<dbReference type="FunFam" id="2.60.40.1120:FF:000003">
    <property type="entry name" value="Outer membrane protein Omp121"/>
    <property type="match status" value="1"/>
</dbReference>
<comment type="similarity">
    <text evidence="7">Belongs to the TonB-dependent receptor family.</text>
</comment>
<sequence>MKDVLKLIEDQSEFSFMYNASKIDVYREIDLNVEKSTVEDILKKIFAGEAVSYRIINRNIIISSNSEVNESAEQQKSVSGKVTDSSGGALPGVSVVVKGTTTGTITDANGNYSISNVPANASLQFSFVGMKTKEIPVDNKTSINVQLEDEAIGIEEVVAIGYGTQKKIDLTGSISSIKSEDLSKTPSSSINQVLKGKAAGVMISQTSGQPGGDFSVRIRGTASLNAGNDPLYVIDGLPIDNSGIMPGPSGSRGVPSRNPLNSISPSDIESIEILKDASSTAIFGSRAANGVIIITTKRGKEGKLKVNYSGSIGIQNVIKTPEVLDGTRYANTVNEISVLRGNGIVYDQNAMNAIPNNGKGTDWYQKVLNNNALTKNNTVTLSGGNSSDLYLISFNAFNQDGIVHSSGIKRYTARVNLTHKKEKFDFDFNLNTSLTLDDFVPFATGNNESAGVLQNAMVFTPMVDVYDNSGQYSKHTTAFMAENPIALMNDYLDDGETNRTLGSFKANYELLKGLKVGVNMGFDRQFARRSQYVPLSIREGKNLNGAAYIHTNERNTYNIEPNINYQTIINDIHKIQIMAGGTYETFINTILGLGSSDFPSQTVTYNNLGSGTTKQITESYKSKNQLLSYYGRAFYSYKDRYLVNVTFRADGSSRFGESNKFGYFPAASIAWKLNEENFIKDLGLFSNLKLRAGYGVTGNQEIGNYSSLQFYQIVTAAIGDVNYKGVSPQGSPGNPNLKWEKTGQLDVGLDIGLFNNRVTSSIDYYKRNTKDLLFSLPLAKENGYSSILSNVGEISNEGIEFELSTVNLSGPLQWETMFNIAYNKNKVVSLNEGFTEQIYNNVFYGGGSNFNLQILRPGESVGAIYGYVFDGIWQSNEATQAAIYGAIPGDPKYRDLNGDKKITVDDQKVIGSPDPKVILGLTNNFKYKNFDLSIFIHGNLGVNKYNGTRFQQLNPNFLGDNWSPEILNRWTPTNPSNTIDSKRTVQPDYVHAANTFYLENASFIRLKNITLGYNLPADRLIRGLSTLRLYCDIQNVFTITGYKGVDPEISSAVDRDPYPLSRNFTFGIELGF</sequence>
<dbReference type="GO" id="GO:0009279">
    <property type="term" value="C:cell outer membrane"/>
    <property type="evidence" value="ECO:0007669"/>
    <property type="project" value="UniProtKB-SubCell"/>
</dbReference>
<dbReference type="InterPro" id="IPR036942">
    <property type="entry name" value="Beta-barrel_TonB_sf"/>
</dbReference>
<evidence type="ECO:0000256" key="6">
    <source>
        <dbReference type="ARBA" id="ARBA00023237"/>
    </source>
</evidence>
<evidence type="ECO:0000256" key="4">
    <source>
        <dbReference type="ARBA" id="ARBA00022692"/>
    </source>
</evidence>
<reference evidence="10" key="1">
    <citation type="journal article" date="2020" name="Int. J. Syst. Evol. Microbiol.">
        <title>Aquipluma nitroreducens gen. nov. sp. nov., a novel facultatively anaerobic bacterium isolated from a freshwater lake.</title>
        <authorList>
            <person name="Watanabe M."/>
            <person name="Kojima H."/>
            <person name="Fukui M."/>
        </authorList>
    </citation>
    <scope>NUCLEOTIDE SEQUENCE</scope>
    <source>
        <strain evidence="10">MeG22</strain>
    </source>
</reference>
<comment type="subcellular location">
    <subcellularLocation>
        <location evidence="1 7">Cell outer membrane</location>
        <topology evidence="1 7">Multi-pass membrane protein</topology>
    </subcellularLocation>
</comment>
<dbReference type="NCBIfam" id="TIGR04056">
    <property type="entry name" value="OMP_RagA_SusC"/>
    <property type="match status" value="1"/>
</dbReference>
<dbReference type="Gene3D" id="2.170.130.10">
    <property type="entry name" value="TonB-dependent receptor, plug domain"/>
    <property type="match status" value="1"/>
</dbReference>
<dbReference type="PROSITE" id="PS52016">
    <property type="entry name" value="TONB_DEPENDENT_REC_3"/>
    <property type="match status" value="1"/>
</dbReference>
<dbReference type="InterPro" id="IPR023997">
    <property type="entry name" value="TonB-dep_OMP_SusC/RagA_CS"/>
</dbReference>
<dbReference type="Gene3D" id="2.60.40.1120">
    <property type="entry name" value="Carboxypeptidase-like, regulatory domain"/>
    <property type="match status" value="1"/>
</dbReference>
<dbReference type="FunFam" id="2.170.130.10:FF:000008">
    <property type="entry name" value="SusC/RagA family TonB-linked outer membrane protein"/>
    <property type="match status" value="1"/>
</dbReference>
<keyword evidence="11" id="KW-1185">Reference proteome</keyword>
<dbReference type="InterPro" id="IPR039426">
    <property type="entry name" value="TonB-dep_rcpt-like"/>
</dbReference>
<name>A0A5K7S3K7_9BACT</name>
<dbReference type="Gene3D" id="2.40.170.20">
    <property type="entry name" value="TonB-dependent receptor, beta-barrel domain"/>
    <property type="match status" value="1"/>
</dbReference>
<keyword evidence="2 7" id="KW-0813">Transport</keyword>
<dbReference type="NCBIfam" id="TIGR04057">
    <property type="entry name" value="SusC_RagA_signa"/>
    <property type="match status" value="1"/>
</dbReference>
<keyword evidence="4 7" id="KW-0812">Transmembrane</keyword>
<proteinExistence type="inferred from homology"/>
<evidence type="ECO:0000256" key="2">
    <source>
        <dbReference type="ARBA" id="ARBA00022448"/>
    </source>
</evidence>
<evidence type="ECO:0000313" key="10">
    <source>
        <dbReference type="EMBL" id="BBE16079.1"/>
    </source>
</evidence>
<evidence type="ECO:0000256" key="7">
    <source>
        <dbReference type="PROSITE-ProRule" id="PRU01360"/>
    </source>
</evidence>
<evidence type="ECO:0000256" key="5">
    <source>
        <dbReference type="ARBA" id="ARBA00023136"/>
    </source>
</evidence>
<dbReference type="SUPFAM" id="SSF49464">
    <property type="entry name" value="Carboxypeptidase regulatory domain-like"/>
    <property type="match status" value="1"/>
</dbReference>
<dbReference type="Pfam" id="PF07715">
    <property type="entry name" value="Plug"/>
    <property type="match status" value="1"/>
</dbReference>
<keyword evidence="6 7" id="KW-0998">Cell outer membrane</keyword>
<dbReference type="Pfam" id="PF07660">
    <property type="entry name" value="STN"/>
    <property type="match status" value="1"/>
</dbReference>
<organism evidence="10 11">
    <name type="scientific">Aquipluma nitroreducens</name>
    <dbReference type="NCBI Taxonomy" id="2010828"/>
    <lineage>
        <taxon>Bacteria</taxon>
        <taxon>Pseudomonadati</taxon>
        <taxon>Bacteroidota</taxon>
        <taxon>Bacteroidia</taxon>
        <taxon>Marinilabiliales</taxon>
        <taxon>Prolixibacteraceae</taxon>
        <taxon>Aquipluma</taxon>
    </lineage>
</organism>
<dbReference type="SUPFAM" id="SSF56935">
    <property type="entry name" value="Porins"/>
    <property type="match status" value="1"/>
</dbReference>
<keyword evidence="3 7" id="KW-1134">Transmembrane beta strand</keyword>
<evidence type="ECO:0000313" key="11">
    <source>
        <dbReference type="Proteomes" id="UP001193389"/>
    </source>
</evidence>
<dbReference type="Proteomes" id="UP001193389">
    <property type="component" value="Chromosome"/>
</dbReference>
<dbReference type="InterPro" id="IPR037066">
    <property type="entry name" value="Plug_dom_sf"/>
</dbReference>
<dbReference type="InterPro" id="IPR011662">
    <property type="entry name" value="Secretin/TonB_short_N"/>
</dbReference>
<accession>A0A5K7S3K7</accession>
<protein>
    <submittedName>
        <fullName evidence="10">SusC, outer membrane protein</fullName>
    </submittedName>
</protein>
<evidence type="ECO:0000259" key="8">
    <source>
        <dbReference type="Pfam" id="PF07660"/>
    </source>
</evidence>
<evidence type="ECO:0000256" key="3">
    <source>
        <dbReference type="ARBA" id="ARBA00022452"/>
    </source>
</evidence>
<dbReference type="EMBL" id="AP018694">
    <property type="protein sequence ID" value="BBE16079.1"/>
    <property type="molecule type" value="Genomic_DNA"/>
</dbReference>
<dbReference type="InterPro" id="IPR008969">
    <property type="entry name" value="CarboxyPept-like_regulatory"/>
</dbReference>
<feature type="domain" description="Secretin/TonB short N-terminal" evidence="8">
    <location>
        <begin position="14"/>
        <end position="64"/>
    </location>
</feature>
<feature type="domain" description="TonB-dependent receptor plug" evidence="9">
    <location>
        <begin position="167"/>
        <end position="291"/>
    </location>
</feature>
<dbReference type="InterPro" id="IPR023996">
    <property type="entry name" value="TonB-dep_OMP_SusC/RagA"/>
</dbReference>
<dbReference type="Pfam" id="PF13715">
    <property type="entry name" value="CarbopepD_reg_2"/>
    <property type="match status" value="1"/>
</dbReference>
<dbReference type="InterPro" id="IPR012910">
    <property type="entry name" value="Plug_dom"/>
</dbReference>
<keyword evidence="5 7" id="KW-0472">Membrane</keyword>
<evidence type="ECO:0000259" key="9">
    <source>
        <dbReference type="Pfam" id="PF07715"/>
    </source>
</evidence>
<evidence type="ECO:0000256" key="1">
    <source>
        <dbReference type="ARBA" id="ARBA00004571"/>
    </source>
</evidence>
<gene>
    <name evidence="10" type="ORF">AQPE_0216</name>
</gene>
<dbReference type="KEGG" id="anf:AQPE_0216"/>